<accession>A0A6N6MTM1</accession>
<sequence length="88" mass="9809">MQRHERRLLGKAAISVEGRISIKQTPDRGWPRDHARLRLLERAGSLQWVGTQAGPHIGGTFATWAITDQGRARLGDLEPEDSGPLTMR</sequence>
<dbReference type="Proteomes" id="UP000441523">
    <property type="component" value="Unassembled WGS sequence"/>
</dbReference>
<dbReference type="AlphaFoldDB" id="A0A6N6MTM1"/>
<reference evidence="1 2" key="1">
    <citation type="submission" date="2019-09" db="EMBL/GenBank/DDBJ databases">
        <title>YIM 132548 draft genome.</title>
        <authorList>
            <person name="Jiang L."/>
        </authorList>
    </citation>
    <scope>NUCLEOTIDE SEQUENCE [LARGE SCALE GENOMIC DNA]</scope>
    <source>
        <strain evidence="1 2">YIM 132548</strain>
    </source>
</reference>
<dbReference type="EMBL" id="VZZJ01000005">
    <property type="protein sequence ID" value="KAB1074329.1"/>
    <property type="molecule type" value="Genomic_DNA"/>
</dbReference>
<gene>
    <name evidence="1" type="ORF">F6X51_08105</name>
</gene>
<proteinExistence type="predicted"/>
<comment type="caution">
    <text evidence="1">The sequence shown here is derived from an EMBL/GenBank/DDBJ whole genome shotgun (WGS) entry which is preliminary data.</text>
</comment>
<keyword evidence="2" id="KW-1185">Reference proteome</keyword>
<organism evidence="1 2">
    <name type="scientific">Methylobacterium planeticum</name>
    <dbReference type="NCBI Taxonomy" id="2615211"/>
    <lineage>
        <taxon>Bacteria</taxon>
        <taxon>Pseudomonadati</taxon>
        <taxon>Pseudomonadota</taxon>
        <taxon>Alphaproteobacteria</taxon>
        <taxon>Hyphomicrobiales</taxon>
        <taxon>Methylobacteriaceae</taxon>
        <taxon>Methylobacterium</taxon>
    </lineage>
</organism>
<name>A0A6N6MTM1_9HYPH</name>
<protein>
    <submittedName>
        <fullName evidence="1">Uncharacterized protein</fullName>
    </submittedName>
</protein>
<evidence type="ECO:0000313" key="1">
    <source>
        <dbReference type="EMBL" id="KAB1074329.1"/>
    </source>
</evidence>
<dbReference type="RefSeq" id="WP_150962726.1">
    <property type="nucleotide sequence ID" value="NZ_VZZJ01000005.1"/>
</dbReference>
<evidence type="ECO:0000313" key="2">
    <source>
        <dbReference type="Proteomes" id="UP000441523"/>
    </source>
</evidence>